<evidence type="ECO:0000313" key="1">
    <source>
        <dbReference type="EMBL" id="ACI18191.1"/>
    </source>
</evidence>
<reference evidence="1 2" key="2">
    <citation type="journal article" date="2014" name="Genome Announc.">
        <title>Complete Genome Sequence of Coprothermobacter proteolyticus DSM 5265.</title>
        <authorList>
            <person name="Alexiev A."/>
            <person name="Coil D.A."/>
            <person name="Badger J.H."/>
            <person name="Enticknap J."/>
            <person name="Ward N."/>
            <person name="Robb F.T."/>
            <person name="Eisen J.A."/>
        </authorList>
    </citation>
    <scope>NUCLEOTIDE SEQUENCE [LARGE SCALE GENOMIC DNA]</scope>
    <source>
        <strain evidence="2">ATCC 35245 / DSM 5265 / OCM 4 / BT</strain>
    </source>
</reference>
<proteinExistence type="predicted"/>
<dbReference type="AlphaFoldDB" id="B5Y7X3"/>
<keyword evidence="2" id="KW-1185">Reference proteome</keyword>
<sequence length="32" mass="3401">MPNSVSFHMCVFVGFDVNCVHDLYALKVGGGG</sequence>
<evidence type="ECO:0000313" key="2">
    <source>
        <dbReference type="Proteomes" id="UP000001732"/>
    </source>
</evidence>
<dbReference type="EMBL" id="CP001145">
    <property type="protein sequence ID" value="ACI18191.1"/>
    <property type="molecule type" value="Genomic_DNA"/>
</dbReference>
<gene>
    <name evidence="1" type="ordered locus">COPRO5265_0512</name>
</gene>
<name>B5Y7X3_COPPD</name>
<protein>
    <submittedName>
        <fullName evidence="1">Uncharacterized protein</fullName>
    </submittedName>
</protein>
<dbReference type="Proteomes" id="UP000001732">
    <property type="component" value="Chromosome"/>
</dbReference>
<organism evidence="1 2">
    <name type="scientific">Coprothermobacter proteolyticus (strain ATCC 35245 / DSM 5265 / OCM 4 / BT)</name>
    <dbReference type="NCBI Taxonomy" id="309798"/>
    <lineage>
        <taxon>Bacteria</taxon>
        <taxon>Pseudomonadati</taxon>
        <taxon>Coprothermobacterota</taxon>
        <taxon>Coprothermobacteria</taxon>
        <taxon>Coprothermobacterales</taxon>
        <taxon>Coprothermobacteraceae</taxon>
        <taxon>Coprothermobacter</taxon>
    </lineage>
</organism>
<accession>B5Y7X3</accession>
<reference evidence="2" key="1">
    <citation type="submission" date="2008-08" db="EMBL/GenBank/DDBJ databases">
        <title>The complete genome sequence of Coprothermobacter proteolyticus strain ATCC 5245 / DSM 5265 / BT.</title>
        <authorList>
            <person name="Dodson R.J."/>
            <person name="Durkin A.S."/>
            <person name="Wu M."/>
            <person name="Eisen J."/>
            <person name="Sutton G."/>
        </authorList>
    </citation>
    <scope>NUCLEOTIDE SEQUENCE [LARGE SCALE GENOMIC DNA]</scope>
    <source>
        <strain evidence="2">ATCC 35245 / DSM 5265 / OCM 4 / BT</strain>
    </source>
</reference>